<gene>
    <name evidence="1" type="ORF">ACFSC0_12295</name>
</gene>
<evidence type="ECO:0000313" key="2">
    <source>
        <dbReference type="Proteomes" id="UP001597237"/>
    </source>
</evidence>
<organism evidence="1 2">
    <name type="scientific">Phenylobacterium terrae</name>
    <dbReference type="NCBI Taxonomy" id="2665495"/>
    <lineage>
        <taxon>Bacteria</taxon>
        <taxon>Pseudomonadati</taxon>
        <taxon>Pseudomonadota</taxon>
        <taxon>Alphaproteobacteria</taxon>
        <taxon>Caulobacterales</taxon>
        <taxon>Caulobacteraceae</taxon>
        <taxon>Phenylobacterium</taxon>
    </lineage>
</organism>
<reference evidence="2" key="1">
    <citation type="journal article" date="2019" name="Int. J. Syst. Evol. Microbiol.">
        <title>The Global Catalogue of Microorganisms (GCM) 10K type strain sequencing project: providing services to taxonomists for standard genome sequencing and annotation.</title>
        <authorList>
            <consortium name="The Broad Institute Genomics Platform"/>
            <consortium name="The Broad Institute Genome Sequencing Center for Infectious Disease"/>
            <person name="Wu L."/>
            <person name="Ma J."/>
        </authorList>
    </citation>
    <scope>NUCLEOTIDE SEQUENCE [LARGE SCALE GENOMIC DNA]</scope>
    <source>
        <strain evidence="2">DFY28</strain>
    </source>
</reference>
<proteinExistence type="predicted"/>
<dbReference type="RefSeq" id="WP_377283868.1">
    <property type="nucleotide sequence ID" value="NZ_JBHRSI010000009.1"/>
</dbReference>
<evidence type="ECO:0000313" key="1">
    <source>
        <dbReference type="EMBL" id="MFD1784179.1"/>
    </source>
</evidence>
<sequence>MADEMPGGQGVRAIPLDDEAQVRRWAAILGGSPARRPGRRLSRYFGGAAKAVRAEGPAGQVGIGGRAGP</sequence>
<protein>
    <submittedName>
        <fullName evidence="1">Uncharacterized protein</fullName>
    </submittedName>
</protein>
<keyword evidence="2" id="KW-1185">Reference proteome</keyword>
<dbReference type="Proteomes" id="UP001597237">
    <property type="component" value="Unassembled WGS sequence"/>
</dbReference>
<dbReference type="EMBL" id="JBHUEY010000001">
    <property type="protein sequence ID" value="MFD1784179.1"/>
    <property type="molecule type" value="Genomic_DNA"/>
</dbReference>
<accession>A0ABW4N3Z2</accession>
<name>A0ABW4N3Z2_9CAUL</name>
<comment type="caution">
    <text evidence="1">The sequence shown here is derived from an EMBL/GenBank/DDBJ whole genome shotgun (WGS) entry which is preliminary data.</text>
</comment>